<accession>A0ABT5KH46</accession>
<sequence length="96" mass="10750">MLLHNVPNARAAFEACLSGLHSGDIEELQRSIQRSRSLRDLWHLRTWLYTEVARAFSQAEAEVRLSRLNAHFQFGASFGFGSQNLGASGPTRVAKH</sequence>
<dbReference type="Proteomes" id="UP001221189">
    <property type="component" value="Unassembled WGS sequence"/>
</dbReference>
<name>A0ABT5KH46_9BURK</name>
<reference evidence="1 2" key="1">
    <citation type="submission" date="2022-10" db="EMBL/GenBank/DDBJ databases">
        <title>Paucibacter sp. hw1 Genome sequencing.</title>
        <authorList>
            <person name="Park S."/>
        </authorList>
    </citation>
    <scope>NUCLEOTIDE SEQUENCE [LARGE SCALE GENOMIC DNA]</scope>
    <source>
        <strain evidence="2">hw1</strain>
    </source>
</reference>
<dbReference type="RefSeq" id="WP_273601406.1">
    <property type="nucleotide sequence ID" value="NZ_JAQQXT010000010.1"/>
</dbReference>
<organism evidence="1 2">
    <name type="scientific">Roseateles albus</name>
    <dbReference type="NCBI Taxonomy" id="2987525"/>
    <lineage>
        <taxon>Bacteria</taxon>
        <taxon>Pseudomonadati</taxon>
        <taxon>Pseudomonadota</taxon>
        <taxon>Betaproteobacteria</taxon>
        <taxon>Burkholderiales</taxon>
        <taxon>Sphaerotilaceae</taxon>
        <taxon>Roseateles</taxon>
    </lineage>
</organism>
<evidence type="ECO:0000313" key="1">
    <source>
        <dbReference type="EMBL" id="MDC8773246.1"/>
    </source>
</evidence>
<evidence type="ECO:0000313" key="2">
    <source>
        <dbReference type="Proteomes" id="UP001221189"/>
    </source>
</evidence>
<proteinExistence type="predicted"/>
<protein>
    <submittedName>
        <fullName evidence="1">Uncharacterized protein</fullName>
    </submittedName>
</protein>
<dbReference type="EMBL" id="JAQQXT010000010">
    <property type="protein sequence ID" value="MDC8773246.1"/>
    <property type="molecule type" value="Genomic_DNA"/>
</dbReference>
<keyword evidence="2" id="KW-1185">Reference proteome</keyword>
<comment type="caution">
    <text evidence="1">The sequence shown here is derived from an EMBL/GenBank/DDBJ whole genome shotgun (WGS) entry which is preliminary data.</text>
</comment>
<gene>
    <name evidence="1" type="ORF">PRZ03_16785</name>
</gene>